<dbReference type="Gene3D" id="1.10.510.10">
    <property type="entry name" value="Transferase(Phosphotransferase) domain 1"/>
    <property type="match status" value="1"/>
</dbReference>
<evidence type="ECO:0000259" key="1">
    <source>
        <dbReference type="PROSITE" id="PS50011"/>
    </source>
</evidence>
<name>A0A0C3RSC1_PHLG1</name>
<dbReference type="Proteomes" id="UP000053257">
    <property type="component" value="Unassembled WGS sequence"/>
</dbReference>
<dbReference type="AlphaFoldDB" id="A0A0C3RSC1"/>
<dbReference type="PROSITE" id="PS50011">
    <property type="entry name" value="PROTEIN_KINASE_DOM"/>
    <property type="match status" value="1"/>
</dbReference>
<evidence type="ECO:0000313" key="3">
    <source>
        <dbReference type="Proteomes" id="UP000053257"/>
    </source>
</evidence>
<reference evidence="2 3" key="1">
    <citation type="journal article" date="2014" name="PLoS Genet.">
        <title>Analysis of the Phlebiopsis gigantea genome, transcriptome and secretome provides insight into its pioneer colonization strategies of wood.</title>
        <authorList>
            <person name="Hori C."/>
            <person name="Ishida T."/>
            <person name="Igarashi K."/>
            <person name="Samejima M."/>
            <person name="Suzuki H."/>
            <person name="Master E."/>
            <person name="Ferreira P."/>
            <person name="Ruiz-Duenas F.J."/>
            <person name="Held B."/>
            <person name="Canessa P."/>
            <person name="Larrondo L.F."/>
            <person name="Schmoll M."/>
            <person name="Druzhinina I.S."/>
            <person name="Kubicek C.P."/>
            <person name="Gaskell J.A."/>
            <person name="Kersten P."/>
            <person name="St John F."/>
            <person name="Glasner J."/>
            <person name="Sabat G."/>
            <person name="Splinter BonDurant S."/>
            <person name="Syed K."/>
            <person name="Yadav J."/>
            <person name="Mgbeahuruike A.C."/>
            <person name="Kovalchuk A."/>
            <person name="Asiegbu F.O."/>
            <person name="Lackner G."/>
            <person name="Hoffmeister D."/>
            <person name="Rencoret J."/>
            <person name="Gutierrez A."/>
            <person name="Sun H."/>
            <person name="Lindquist E."/>
            <person name="Barry K."/>
            <person name="Riley R."/>
            <person name="Grigoriev I.V."/>
            <person name="Henrissat B."/>
            <person name="Kues U."/>
            <person name="Berka R.M."/>
            <person name="Martinez A.T."/>
            <person name="Covert S.F."/>
            <person name="Blanchette R.A."/>
            <person name="Cullen D."/>
        </authorList>
    </citation>
    <scope>NUCLEOTIDE SEQUENCE [LARGE SCALE GENOMIC DNA]</scope>
    <source>
        <strain evidence="2 3">11061_1 CR5-6</strain>
    </source>
</reference>
<dbReference type="GO" id="GO:0005524">
    <property type="term" value="F:ATP binding"/>
    <property type="evidence" value="ECO:0007669"/>
    <property type="project" value="InterPro"/>
</dbReference>
<accession>A0A0C3RSC1</accession>
<proteinExistence type="predicted"/>
<evidence type="ECO:0000313" key="2">
    <source>
        <dbReference type="EMBL" id="KIP03246.1"/>
    </source>
</evidence>
<keyword evidence="3" id="KW-1185">Reference proteome</keyword>
<sequence>MAYKALSTSSPLSVHCILPKSHFVMDGRGSAGRHQCYVQGLYGGDVAMMSQPLPLLSHEEVDQYATRQFILTDFGGARPLWVEITSGAYRAPEVILGQPWNERVDILGLWVLGPWENVLYQMTTFLTDAYKLCNMEKTEEYLRYFDEDERMMADIPGANEEEAADVSRLMRRCLAISPEDRASAEELLDDPWLRDVDQCTRR</sequence>
<dbReference type="GO" id="GO:0004672">
    <property type="term" value="F:protein kinase activity"/>
    <property type="evidence" value="ECO:0007669"/>
    <property type="project" value="InterPro"/>
</dbReference>
<dbReference type="SUPFAM" id="SSF56112">
    <property type="entry name" value="Protein kinase-like (PK-like)"/>
    <property type="match status" value="1"/>
</dbReference>
<feature type="domain" description="Protein kinase" evidence="1">
    <location>
        <begin position="1"/>
        <end position="193"/>
    </location>
</feature>
<dbReference type="EMBL" id="KN840626">
    <property type="protein sequence ID" value="KIP03246.1"/>
    <property type="molecule type" value="Genomic_DNA"/>
</dbReference>
<protein>
    <recommendedName>
        <fullName evidence="1">Protein kinase domain-containing protein</fullName>
    </recommendedName>
</protein>
<gene>
    <name evidence="2" type="ORF">PHLGIDRAFT_16002</name>
</gene>
<dbReference type="HOGENOM" id="CLU_1355075_0_0_1"/>
<dbReference type="InterPro" id="IPR000719">
    <property type="entry name" value="Prot_kinase_dom"/>
</dbReference>
<organism evidence="2 3">
    <name type="scientific">Phlebiopsis gigantea (strain 11061_1 CR5-6)</name>
    <name type="common">White-rot fungus</name>
    <name type="synonym">Peniophora gigantea</name>
    <dbReference type="NCBI Taxonomy" id="745531"/>
    <lineage>
        <taxon>Eukaryota</taxon>
        <taxon>Fungi</taxon>
        <taxon>Dikarya</taxon>
        <taxon>Basidiomycota</taxon>
        <taxon>Agaricomycotina</taxon>
        <taxon>Agaricomycetes</taxon>
        <taxon>Polyporales</taxon>
        <taxon>Phanerochaetaceae</taxon>
        <taxon>Phlebiopsis</taxon>
    </lineage>
</organism>
<dbReference type="OrthoDB" id="5979581at2759"/>
<dbReference type="InterPro" id="IPR011009">
    <property type="entry name" value="Kinase-like_dom_sf"/>
</dbReference>